<evidence type="ECO:0000313" key="1">
    <source>
        <dbReference type="EMBL" id="MBO1869334.1"/>
    </source>
</evidence>
<accession>A0A939S6V4</accession>
<sequence>MRPFTVTYVRRSVTVDLPGYYPRGDGDGVHVGDDIAFVDRALPTLAVLTNGHARND</sequence>
<reference evidence="1" key="1">
    <citation type="submission" date="2021-03" db="EMBL/GenBank/DDBJ databases">
        <title>Whole Genome Sequence of Bradyrhizobium sp. Strain 144S4.</title>
        <authorList>
            <person name="Bromfield E.S.P."/>
            <person name="Cloutier S."/>
        </authorList>
    </citation>
    <scope>NUCLEOTIDE SEQUENCE [LARGE SCALE GENOMIC DNA]</scope>
    <source>
        <strain evidence="1">144S4</strain>
    </source>
</reference>
<dbReference type="EMBL" id="JAGEMI010000004">
    <property type="protein sequence ID" value="MBO1869334.1"/>
    <property type="molecule type" value="Genomic_DNA"/>
</dbReference>
<proteinExistence type="predicted"/>
<gene>
    <name evidence="1" type="ORF">J4G43_54205</name>
</gene>
<comment type="caution">
    <text evidence="1">The sequence shown here is derived from an EMBL/GenBank/DDBJ whole genome shotgun (WGS) entry which is preliminary data.</text>
</comment>
<dbReference type="AlphaFoldDB" id="A0A939S6V4"/>
<protein>
    <submittedName>
        <fullName evidence="1">Uncharacterized protein</fullName>
    </submittedName>
</protein>
<name>A0A939S6V4_9BRAD</name>
<organism evidence="1">
    <name type="scientific">Bradyrhizobium barranii subsp. barranii</name>
    <dbReference type="NCBI Taxonomy" id="2823807"/>
    <lineage>
        <taxon>Bacteria</taxon>
        <taxon>Pseudomonadati</taxon>
        <taxon>Pseudomonadota</taxon>
        <taxon>Alphaproteobacteria</taxon>
        <taxon>Hyphomicrobiales</taxon>
        <taxon>Nitrobacteraceae</taxon>
        <taxon>Bradyrhizobium</taxon>
        <taxon>Bradyrhizobium barranii</taxon>
    </lineage>
</organism>